<keyword evidence="2" id="KW-1185">Reference proteome</keyword>
<reference evidence="2" key="1">
    <citation type="submission" date="2017-01" db="EMBL/GenBank/DDBJ databases">
        <title>Comparative genomics of anhydrobiosis in the tardigrade Hypsibius dujardini.</title>
        <authorList>
            <person name="Yoshida Y."/>
            <person name="Koutsovoulos G."/>
            <person name="Laetsch D."/>
            <person name="Stevens L."/>
            <person name="Kumar S."/>
            <person name="Horikawa D."/>
            <person name="Ishino K."/>
            <person name="Komine S."/>
            <person name="Tomita M."/>
            <person name="Blaxter M."/>
            <person name="Arakawa K."/>
        </authorList>
    </citation>
    <scope>NUCLEOTIDE SEQUENCE [LARGE SCALE GENOMIC DNA]</scope>
    <source>
        <strain evidence="2">Z151</strain>
    </source>
</reference>
<evidence type="ECO:0000313" key="1">
    <source>
        <dbReference type="EMBL" id="OWA54398.1"/>
    </source>
</evidence>
<accession>A0A9X6NKL4</accession>
<proteinExistence type="predicted"/>
<protein>
    <submittedName>
        <fullName evidence="1">Uncharacterized protein</fullName>
    </submittedName>
</protein>
<sequence>MLRKSSLLVKHPARLTLWYRTQNFLASGLQLLGLVQTQIRALIARFREGALEASGDILIAVTNAIVRLEQLLTSNSDSRGIFDDTQEIIAAIQAAGSNPIQAAQLLVQQALSGVAGQGAAAAEAVIQRLIERITRVGRLLDLPYQVLTNTLANILVCSIFRC</sequence>
<dbReference type="AlphaFoldDB" id="A0A9X6NKL4"/>
<evidence type="ECO:0000313" key="2">
    <source>
        <dbReference type="Proteomes" id="UP000192578"/>
    </source>
</evidence>
<gene>
    <name evidence="1" type="ORF">BV898_18802</name>
</gene>
<dbReference type="EMBL" id="MTYJ01000401">
    <property type="protein sequence ID" value="OWA54398.1"/>
    <property type="molecule type" value="Genomic_DNA"/>
</dbReference>
<dbReference type="Proteomes" id="UP000192578">
    <property type="component" value="Unassembled WGS sequence"/>
</dbReference>
<organism evidence="1 2">
    <name type="scientific">Hypsibius exemplaris</name>
    <name type="common">Freshwater tardigrade</name>
    <dbReference type="NCBI Taxonomy" id="2072580"/>
    <lineage>
        <taxon>Eukaryota</taxon>
        <taxon>Metazoa</taxon>
        <taxon>Ecdysozoa</taxon>
        <taxon>Tardigrada</taxon>
        <taxon>Eutardigrada</taxon>
        <taxon>Parachela</taxon>
        <taxon>Hypsibioidea</taxon>
        <taxon>Hypsibiidae</taxon>
        <taxon>Hypsibius</taxon>
    </lineage>
</organism>
<comment type="caution">
    <text evidence="1">The sequence shown here is derived from an EMBL/GenBank/DDBJ whole genome shotgun (WGS) entry which is preliminary data.</text>
</comment>
<name>A0A9X6NKL4_HYPEX</name>